<gene>
    <name evidence="1" type="ORF">N7517_009421</name>
</gene>
<reference evidence="1" key="2">
    <citation type="journal article" date="2023" name="IMA Fungus">
        <title>Comparative genomic study of the Penicillium genus elucidates a diverse pangenome and 15 lateral gene transfer events.</title>
        <authorList>
            <person name="Petersen C."/>
            <person name="Sorensen T."/>
            <person name="Nielsen M.R."/>
            <person name="Sondergaard T.E."/>
            <person name="Sorensen J.L."/>
            <person name="Fitzpatrick D.A."/>
            <person name="Frisvad J.C."/>
            <person name="Nielsen K.L."/>
        </authorList>
    </citation>
    <scope>NUCLEOTIDE SEQUENCE</scope>
    <source>
        <strain evidence="1">IBT 3081</strain>
    </source>
</reference>
<dbReference type="SUPFAM" id="SSF56059">
    <property type="entry name" value="Glutathione synthetase ATP-binding domain-like"/>
    <property type="match status" value="1"/>
</dbReference>
<name>A0A9W9RHC7_9EURO</name>
<dbReference type="EMBL" id="JAPZBT010000004">
    <property type="protein sequence ID" value="KAJ5360230.1"/>
    <property type="molecule type" value="Genomic_DNA"/>
</dbReference>
<dbReference type="GeneID" id="81466327"/>
<organism evidence="1 2">
    <name type="scientific">Penicillium concentricum</name>
    <dbReference type="NCBI Taxonomy" id="293559"/>
    <lineage>
        <taxon>Eukaryota</taxon>
        <taxon>Fungi</taxon>
        <taxon>Dikarya</taxon>
        <taxon>Ascomycota</taxon>
        <taxon>Pezizomycotina</taxon>
        <taxon>Eurotiomycetes</taxon>
        <taxon>Eurotiomycetidae</taxon>
        <taxon>Eurotiales</taxon>
        <taxon>Aspergillaceae</taxon>
        <taxon>Penicillium</taxon>
    </lineage>
</organism>
<dbReference type="AlphaFoldDB" id="A0A9W9RHC7"/>
<evidence type="ECO:0008006" key="3">
    <source>
        <dbReference type="Google" id="ProtNLM"/>
    </source>
</evidence>
<keyword evidence="2" id="KW-1185">Reference proteome</keyword>
<dbReference type="Proteomes" id="UP001147752">
    <property type="component" value="Unassembled WGS sequence"/>
</dbReference>
<proteinExistence type="predicted"/>
<dbReference type="RefSeq" id="XP_056575716.1">
    <property type="nucleotide sequence ID" value="XM_056727144.1"/>
</dbReference>
<comment type="caution">
    <text evidence="1">The sequence shown here is derived from an EMBL/GenBank/DDBJ whole genome shotgun (WGS) entry which is preliminary data.</text>
</comment>
<protein>
    <recommendedName>
        <fullName evidence="3">ATP-grasp domain-containing protein</fullName>
    </recommendedName>
</protein>
<evidence type="ECO:0000313" key="1">
    <source>
        <dbReference type="EMBL" id="KAJ5360230.1"/>
    </source>
</evidence>
<evidence type="ECO:0000313" key="2">
    <source>
        <dbReference type="Proteomes" id="UP001147752"/>
    </source>
</evidence>
<dbReference type="OrthoDB" id="2117718at2759"/>
<reference evidence="1" key="1">
    <citation type="submission" date="2022-12" db="EMBL/GenBank/DDBJ databases">
        <authorList>
            <person name="Petersen C."/>
        </authorList>
    </citation>
    <scope>NUCLEOTIDE SEQUENCE</scope>
    <source>
        <strain evidence="1">IBT 3081</strain>
    </source>
</reference>
<accession>A0A9W9RHC7</accession>
<sequence length="537" mass="60747">MTLIQNRICQISLALSTNNPEKVNFVFPAHAEKTTRQQEREVNIKSLEEPCPRLGWPHDAHLQSCPHPMRMNAQHTDELRELHKALVLAINNIIERWWKDKDAEFSRRMPLEVSNSRARIQRQSIKYKAHRLQWIDGNDTDSRPFDKQGSWRPDFLIEEVPTTGGPESSKEQFRICEINARFAFNGFLITAYGQQGLLDLGAERKGFKGTAESDDVRNHLSTTDSLIYYMCGVIDGLFTLFDPKLPLHLLKGSEGGHDILMFLECAERRTGVVPRLISPQDLRLVSDPDSKTGYKICCVIDIEQALSANTKHPKSSTFTDHATGEALEEIHQVGLELHQHELQALSPKMLQHLSSRCFNDLRSVFLVHDKRLLGIVHQELDSLVHKHHVLTERQAEVLRHGIVHTILPGSSELKAFGRQCRESPSFKDNYILKPVRGGKGEGILFGDELSTGEWNEKLKALESAALMPSGTTYVVQRQVQQPLYQVLLREEEGVQRNRLVGTYMSIHGKYLGVGCWRSGPGRVCAISHGGAWMVSVV</sequence>